<sequence>MGPELHYQVMISRAAELQEEAADHRLARQAQAGMKAQQRSGQRRLRAAFGKLRTS</sequence>
<dbReference type="GeneID" id="97245368"/>
<evidence type="ECO:0000313" key="1">
    <source>
        <dbReference type="EMBL" id="GGN97201.1"/>
    </source>
</evidence>
<keyword evidence="2" id="KW-1185">Reference proteome</keyword>
<reference evidence="1" key="2">
    <citation type="submission" date="2020-09" db="EMBL/GenBank/DDBJ databases">
        <authorList>
            <person name="Sun Q."/>
            <person name="Zhou Y."/>
        </authorList>
    </citation>
    <scope>NUCLEOTIDE SEQUENCE</scope>
    <source>
        <strain evidence="1">CGMCC 4.7138</strain>
    </source>
</reference>
<evidence type="ECO:0000313" key="2">
    <source>
        <dbReference type="Proteomes" id="UP000653480"/>
    </source>
</evidence>
<protein>
    <submittedName>
        <fullName evidence="1">Uncharacterized protein</fullName>
    </submittedName>
</protein>
<dbReference type="Proteomes" id="UP000653480">
    <property type="component" value="Unassembled WGS sequence"/>
</dbReference>
<accession>A0A8H9L825</accession>
<proteinExistence type="predicted"/>
<name>A0A8H9L825_9ACTN</name>
<reference evidence="1" key="1">
    <citation type="journal article" date="2014" name="Int. J. Syst. Evol. Microbiol.">
        <title>Complete genome sequence of Corynebacterium casei LMG S-19264T (=DSM 44701T), isolated from a smear-ripened cheese.</title>
        <authorList>
            <consortium name="US DOE Joint Genome Institute (JGI-PGF)"/>
            <person name="Walter F."/>
            <person name="Albersmeier A."/>
            <person name="Kalinowski J."/>
            <person name="Ruckert C."/>
        </authorList>
    </citation>
    <scope>NUCLEOTIDE SEQUENCE</scope>
    <source>
        <strain evidence="1">CGMCC 4.7138</strain>
    </source>
</reference>
<organism evidence="1 2">
    <name type="scientific">Microbispora bryophytorum</name>
    <dbReference type="NCBI Taxonomy" id="1460882"/>
    <lineage>
        <taxon>Bacteria</taxon>
        <taxon>Bacillati</taxon>
        <taxon>Actinomycetota</taxon>
        <taxon>Actinomycetes</taxon>
        <taxon>Streptosporangiales</taxon>
        <taxon>Streptosporangiaceae</taxon>
        <taxon>Microbispora</taxon>
    </lineage>
</organism>
<comment type="caution">
    <text evidence="1">The sequence shown here is derived from an EMBL/GenBank/DDBJ whole genome shotgun (WGS) entry which is preliminary data.</text>
</comment>
<dbReference type="EMBL" id="BMMN01000001">
    <property type="protein sequence ID" value="GGN97201.1"/>
    <property type="molecule type" value="Genomic_DNA"/>
</dbReference>
<dbReference type="AlphaFoldDB" id="A0A8H9L825"/>
<gene>
    <name evidence="1" type="ORF">GCM10011574_00560</name>
</gene>
<dbReference type="RefSeq" id="WP_167748058.1">
    <property type="nucleotide sequence ID" value="NZ_BMMN01000001.1"/>
</dbReference>